<protein>
    <submittedName>
        <fullName evidence="1">Unannotated protein</fullName>
    </submittedName>
</protein>
<dbReference type="AlphaFoldDB" id="A0A6J7FPM6"/>
<organism evidence="1">
    <name type="scientific">freshwater metagenome</name>
    <dbReference type="NCBI Taxonomy" id="449393"/>
    <lineage>
        <taxon>unclassified sequences</taxon>
        <taxon>metagenomes</taxon>
        <taxon>ecological metagenomes</taxon>
    </lineage>
</organism>
<sequence length="72" mass="8093">MSSTIQDPGDSRFGMQVKALEAERQVFRAMRRAGIEEQRRQRLALCGVPEERVERMLAILDRVASRPAPPGA</sequence>
<evidence type="ECO:0000313" key="1">
    <source>
        <dbReference type="EMBL" id="CAB4894710.1"/>
    </source>
</evidence>
<name>A0A6J7FPM6_9ZZZZ</name>
<dbReference type="EMBL" id="CAFBMK010000007">
    <property type="protein sequence ID" value="CAB4894710.1"/>
    <property type="molecule type" value="Genomic_DNA"/>
</dbReference>
<proteinExistence type="predicted"/>
<reference evidence="1" key="1">
    <citation type="submission" date="2020-05" db="EMBL/GenBank/DDBJ databases">
        <authorList>
            <person name="Chiriac C."/>
            <person name="Salcher M."/>
            <person name="Ghai R."/>
            <person name="Kavagutti S V."/>
        </authorList>
    </citation>
    <scope>NUCLEOTIDE SEQUENCE</scope>
</reference>
<accession>A0A6J7FPM6</accession>
<gene>
    <name evidence="1" type="ORF">UFOPK3564_00230</name>
</gene>